<keyword evidence="1" id="KW-0732">Signal</keyword>
<organism evidence="2 3">
    <name type="scientific">Elysia marginata</name>
    <dbReference type="NCBI Taxonomy" id="1093978"/>
    <lineage>
        <taxon>Eukaryota</taxon>
        <taxon>Metazoa</taxon>
        <taxon>Spiralia</taxon>
        <taxon>Lophotrochozoa</taxon>
        <taxon>Mollusca</taxon>
        <taxon>Gastropoda</taxon>
        <taxon>Heterobranchia</taxon>
        <taxon>Euthyneura</taxon>
        <taxon>Panpulmonata</taxon>
        <taxon>Sacoglossa</taxon>
        <taxon>Placobranchoidea</taxon>
        <taxon>Plakobranchidae</taxon>
        <taxon>Elysia</taxon>
    </lineage>
</organism>
<sequence length="107" mass="11992">MILSVLLYFSVVSSKDAGSTVTLTFSGRNSPATAEDMRVGHQEKIEIKFQLTQIWYGRLRTGFGPGMDRDRTGHWQEFGHYRLHPLTCEGKNGFPGGSRSVPGMRMI</sequence>
<evidence type="ECO:0000256" key="1">
    <source>
        <dbReference type="SAM" id="SignalP"/>
    </source>
</evidence>
<evidence type="ECO:0000313" key="2">
    <source>
        <dbReference type="EMBL" id="GFR72935.1"/>
    </source>
</evidence>
<feature type="signal peptide" evidence="1">
    <location>
        <begin position="1"/>
        <end position="17"/>
    </location>
</feature>
<dbReference type="Proteomes" id="UP000762676">
    <property type="component" value="Unassembled WGS sequence"/>
</dbReference>
<comment type="caution">
    <text evidence="2">The sequence shown here is derived from an EMBL/GenBank/DDBJ whole genome shotgun (WGS) entry which is preliminary data.</text>
</comment>
<gene>
    <name evidence="2" type="ORF">ElyMa_002125800</name>
</gene>
<keyword evidence="3" id="KW-1185">Reference proteome</keyword>
<reference evidence="2 3" key="1">
    <citation type="journal article" date="2021" name="Elife">
        <title>Chloroplast acquisition without the gene transfer in kleptoplastic sea slugs, Plakobranchus ocellatus.</title>
        <authorList>
            <person name="Maeda T."/>
            <person name="Takahashi S."/>
            <person name="Yoshida T."/>
            <person name="Shimamura S."/>
            <person name="Takaki Y."/>
            <person name="Nagai Y."/>
            <person name="Toyoda A."/>
            <person name="Suzuki Y."/>
            <person name="Arimoto A."/>
            <person name="Ishii H."/>
            <person name="Satoh N."/>
            <person name="Nishiyama T."/>
            <person name="Hasebe M."/>
            <person name="Maruyama T."/>
            <person name="Minagawa J."/>
            <person name="Obokata J."/>
            <person name="Shigenobu S."/>
        </authorList>
    </citation>
    <scope>NUCLEOTIDE SEQUENCE [LARGE SCALE GENOMIC DNA]</scope>
</reference>
<proteinExistence type="predicted"/>
<accession>A0AAV4FKV8</accession>
<dbReference type="EMBL" id="BMAT01004410">
    <property type="protein sequence ID" value="GFR72935.1"/>
    <property type="molecule type" value="Genomic_DNA"/>
</dbReference>
<evidence type="ECO:0000313" key="3">
    <source>
        <dbReference type="Proteomes" id="UP000762676"/>
    </source>
</evidence>
<name>A0AAV4FKV8_9GAST</name>
<protein>
    <recommendedName>
        <fullName evidence="4">Peptidylprolyl isomerase</fullName>
    </recommendedName>
</protein>
<feature type="chain" id="PRO_5043327013" description="Peptidylprolyl isomerase" evidence="1">
    <location>
        <begin position="18"/>
        <end position="107"/>
    </location>
</feature>
<dbReference type="AlphaFoldDB" id="A0AAV4FKV8"/>
<evidence type="ECO:0008006" key="4">
    <source>
        <dbReference type="Google" id="ProtNLM"/>
    </source>
</evidence>